<accession>A0A5J5IYF5</accession>
<evidence type="ECO:0000313" key="2">
    <source>
        <dbReference type="EMBL" id="KAA9106485.1"/>
    </source>
</evidence>
<evidence type="ECO:0000259" key="1">
    <source>
        <dbReference type="Pfam" id="PF00535"/>
    </source>
</evidence>
<dbReference type="PANTHER" id="PTHR43179:SF7">
    <property type="entry name" value="RHAMNOSYLTRANSFERASE WBBL"/>
    <property type="match status" value="1"/>
</dbReference>
<keyword evidence="3" id="KW-1185">Reference proteome</keyword>
<gene>
    <name evidence="2" type="ORF">F6B43_15200</name>
</gene>
<dbReference type="InterPro" id="IPR001173">
    <property type="entry name" value="Glyco_trans_2-like"/>
</dbReference>
<protein>
    <submittedName>
        <fullName evidence="2">Glycosyltransferase family 2 protein</fullName>
    </submittedName>
</protein>
<proteinExistence type="predicted"/>
<dbReference type="GO" id="GO:0016740">
    <property type="term" value="F:transferase activity"/>
    <property type="evidence" value="ECO:0007669"/>
    <property type="project" value="UniProtKB-KW"/>
</dbReference>
<dbReference type="AlphaFoldDB" id="A0A5J5IYF5"/>
<feature type="domain" description="Glycosyltransferase 2-like" evidence="1">
    <location>
        <begin position="11"/>
        <end position="129"/>
    </location>
</feature>
<sequence length="302" mass="32411">MRPMSGDVAAVVVTYNSADHVTSLLDSLPAAFGDLSYSVVVVDNGSTDDTLAILDARDDCIVVRSGNVGYAGGMNRAVAESPEAAAVLILNPDAVLDPGSVPVMMHVLSKDGVGIVAPRTREADGSLSPTLRRAPTLGRVGGLSFTGLPMFTERVEDPREYVHEHEVDWAVGAVLLVDGECYRTLRGMDESFFLYSEETEFSIRARDLGWATVYTPDAGAMHVGGGSGESAATHTMKVVNRVRLYRRLTGPIRGATYFWMTVLVEVRRGILGHRKSWPTVRALLQPSRRPAALGAGESLIPA</sequence>
<dbReference type="PANTHER" id="PTHR43179">
    <property type="entry name" value="RHAMNOSYLTRANSFERASE WBBL"/>
    <property type="match status" value="1"/>
</dbReference>
<comment type="caution">
    <text evidence="2">The sequence shown here is derived from an EMBL/GenBank/DDBJ whole genome shotgun (WGS) entry which is preliminary data.</text>
</comment>
<dbReference type="InterPro" id="IPR029044">
    <property type="entry name" value="Nucleotide-diphossugar_trans"/>
</dbReference>
<name>A0A5J5IYF5_9MICO</name>
<dbReference type="SUPFAM" id="SSF53448">
    <property type="entry name" value="Nucleotide-diphospho-sugar transferases"/>
    <property type="match status" value="1"/>
</dbReference>
<dbReference type="OrthoDB" id="9771846at2"/>
<evidence type="ECO:0000313" key="3">
    <source>
        <dbReference type="Proteomes" id="UP000325827"/>
    </source>
</evidence>
<organism evidence="2 3">
    <name type="scientific">Microbacterium rhizomatis</name>
    <dbReference type="NCBI Taxonomy" id="1631477"/>
    <lineage>
        <taxon>Bacteria</taxon>
        <taxon>Bacillati</taxon>
        <taxon>Actinomycetota</taxon>
        <taxon>Actinomycetes</taxon>
        <taxon>Micrococcales</taxon>
        <taxon>Microbacteriaceae</taxon>
        <taxon>Microbacterium</taxon>
    </lineage>
</organism>
<reference evidence="3" key="1">
    <citation type="submission" date="2019-09" db="EMBL/GenBank/DDBJ databases">
        <title>Mumia zhuanghuii sp. nov. isolated from the intestinal contents of plateau pika (Ochotona curzoniae) in the Qinghai-Tibet plateau of China.</title>
        <authorList>
            <person name="Tian Z."/>
        </authorList>
    </citation>
    <scope>NUCLEOTIDE SEQUENCE [LARGE SCALE GENOMIC DNA]</scope>
    <source>
        <strain evidence="3">JCM 30598</strain>
    </source>
</reference>
<dbReference type="Proteomes" id="UP000325827">
    <property type="component" value="Unassembled WGS sequence"/>
</dbReference>
<dbReference type="EMBL" id="VYSA01000003">
    <property type="protein sequence ID" value="KAA9106485.1"/>
    <property type="molecule type" value="Genomic_DNA"/>
</dbReference>
<dbReference type="Gene3D" id="3.90.550.10">
    <property type="entry name" value="Spore Coat Polysaccharide Biosynthesis Protein SpsA, Chain A"/>
    <property type="match status" value="1"/>
</dbReference>
<keyword evidence="2" id="KW-0808">Transferase</keyword>
<dbReference type="Pfam" id="PF00535">
    <property type="entry name" value="Glycos_transf_2"/>
    <property type="match status" value="1"/>
</dbReference>